<dbReference type="EMBL" id="BMAT01006481">
    <property type="protein sequence ID" value="GFS13490.1"/>
    <property type="molecule type" value="Genomic_DNA"/>
</dbReference>
<keyword evidence="3" id="KW-1185">Reference proteome</keyword>
<evidence type="ECO:0008006" key="4">
    <source>
        <dbReference type="Google" id="ProtNLM"/>
    </source>
</evidence>
<reference evidence="2 3" key="1">
    <citation type="journal article" date="2021" name="Elife">
        <title>Chloroplast acquisition without the gene transfer in kleptoplastic sea slugs, Plakobranchus ocellatus.</title>
        <authorList>
            <person name="Maeda T."/>
            <person name="Takahashi S."/>
            <person name="Yoshida T."/>
            <person name="Shimamura S."/>
            <person name="Takaki Y."/>
            <person name="Nagai Y."/>
            <person name="Toyoda A."/>
            <person name="Suzuki Y."/>
            <person name="Arimoto A."/>
            <person name="Ishii H."/>
            <person name="Satoh N."/>
            <person name="Nishiyama T."/>
            <person name="Hasebe M."/>
            <person name="Maruyama T."/>
            <person name="Minagawa J."/>
            <person name="Obokata J."/>
            <person name="Shigenobu S."/>
        </authorList>
    </citation>
    <scope>NUCLEOTIDE SEQUENCE [LARGE SCALE GENOMIC DNA]</scope>
</reference>
<evidence type="ECO:0000313" key="3">
    <source>
        <dbReference type="Proteomes" id="UP000762676"/>
    </source>
</evidence>
<feature type="region of interest" description="Disordered" evidence="1">
    <location>
        <begin position="189"/>
        <end position="225"/>
    </location>
</feature>
<gene>
    <name evidence="2" type="ORF">ElyMa_003138300</name>
</gene>
<comment type="caution">
    <text evidence="2">The sequence shown here is derived from an EMBL/GenBank/DDBJ whole genome shotgun (WGS) entry which is preliminary data.</text>
</comment>
<evidence type="ECO:0000256" key="1">
    <source>
        <dbReference type="SAM" id="MobiDB-lite"/>
    </source>
</evidence>
<evidence type="ECO:0000313" key="2">
    <source>
        <dbReference type="EMBL" id="GFS13490.1"/>
    </source>
</evidence>
<dbReference type="Proteomes" id="UP000762676">
    <property type="component" value="Unassembled WGS sequence"/>
</dbReference>
<feature type="compositionally biased region" description="Polar residues" evidence="1">
    <location>
        <begin position="189"/>
        <end position="203"/>
    </location>
</feature>
<name>A0AAV4IV18_9GAST</name>
<accession>A0AAV4IV18</accession>
<dbReference type="AlphaFoldDB" id="A0AAV4IV18"/>
<proteinExistence type="predicted"/>
<protein>
    <recommendedName>
        <fullName evidence="4">SERTA domain-containing protein</fullName>
    </recommendedName>
</protein>
<sequence length="237" mass="25315">MPVSSKKNACVATIVSSNNAVLSSNNLCNGKITCLSSPKFQDTKSGVLMPGVKRQHTGQLVVAHQPSALATRPELSVPLQTVVTQPEALETTDPDNFFSDAADNFAGSLADPDMDTSLNFLNDFGMDFLVSNEPPLIELAADADTSGDSSVPDPSFLKIEDVGCASPHASELNPVKLFDEIYEHYLNIQEPSKTDSPSPSVLSDSGVGSDIEPLSPLSNGESLNDDYLWQDLFPDLQ</sequence>
<organism evidence="2 3">
    <name type="scientific">Elysia marginata</name>
    <dbReference type="NCBI Taxonomy" id="1093978"/>
    <lineage>
        <taxon>Eukaryota</taxon>
        <taxon>Metazoa</taxon>
        <taxon>Spiralia</taxon>
        <taxon>Lophotrochozoa</taxon>
        <taxon>Mollusca</taxon>
        <taxon>Gastropoda</taxon>
        <taxon>Heterobranchia</taxon>
        <taxon>Euthyneura</taxon>
        <taxon>Panpulmonata</taxon>
        <taxon>Sacoglossa</taxon>
        <taxon>Placobranchoidea</taxon>
        <taxon>Plakobranchidae</taxon>
        <taxon>Elysia</taxon>
    </lineage>
</organism>